<evidence type="ECO:0000256" key="1">
    <source>
        <dbReference type="SAM" id="MobiDB-lite"/>
    </source>
</evidence>
<gene>
    <name evidence="2" type="ORF">TL16_g03963</name>
</gene>
<dbReference type="AlphaFoldDB" id="A0A9W7A6T6"/>
<feature type="region of interest" description="Disordered" evidence="1">
    <location>
        <begin position="73"/>
        <end position="121"/>
    </location>
</feature>
<evidence type="ECO:0000313" key="3">
    <source>
        <dbReference type="Proteomes" id="UP001162640"/>
    </source>
</evidence>
<reference evidence="3" key="1">
    <citation type="journal article" date="2023" name="Commun. Biol.">
        <title>Genome analysis of Parmales, the sister group of diatoms, reveals the evolutionary specialization of diatoms from phago-mixotrophs to photoautotrophs.</title>
        <authorList>
            <person name="Ban H."/>
            <person name="Sato S."/>
            <person name="Yoshikawa S."/>
            <person name="Yamada K."/>
            <person name="Nakamura Y."/>
            <person name="Ichinomiya M."/>
            <person name="Sato N."/>
            <person name="Blanc-Mathieu R."/>
            <person name="Endo H."/>
            <person name="Kuwata A."/>
            <person name="Ogata H."/>
        </authorList>
    </citation>
    <scope>NUCLEOTIDE SEQUENCE [LARGE SCALE GENOMIC DNA]</scope>
</reference>
<comment type="caution">
    <text evidence="2">The sequence shown here is derived from an EMBL/GenBank/DDBJ whole genome shotgun (WGS) entry which is preliminary data.</text>
</comment>
<dbReference type="Proteomes" id="UP001162640">
    <property type="component" value="Unassembled WGS sequence"/>
</dbReference>
<dbReference type="EMBL" id="BLQM01000107">
    <property type="protein sequence ID" value="GMH64451.1"/>
    <property type="molecule type" value="Genomic_DNA"/>
</dbReference>
<feature type="region of interest" description="Disordered" evidence="1">
    <location>
        <begin position="199"/>
        <end position="227"/>
    </location>
</feature>
<proteinExistence type="predicted"/>
<evidence type="ECO:0000313" key="2">
    <source>
        <dbReference type="EMBL" id="GMH64451.1"/>
    </source>
</evidence>
<sequence>MESSKLTSMKSAILTTLVAASTPFQKRNKLRKLICNKFCKELNVTWDEFQTVVQKLVEEKKCEERSVDGGWEIGLAGAGSKKEKEPVVEEEKDDVKSSPTKPNRNFTDAERKPPTPSANYDTKRMEKIPTMVARHLIKLGQKKKKNIELNTKTRLKILGDFATNVGGEVDLEISGESEKRINAAMVFVEAFRKAYKKNPERFDPDMVRSREGEEGKERGAKKSRKFY</sequence>
<feature type="compositionally biased region" description="Basic and acidic residues" evidence="1">
    <location>
        <begin position="199"/>
        <end position="220"/>
    </location>
</feature>
<organism evidence="2 3">
    <name type="scientific">Triparma laevis f. inornata</name>
    <dbReference type="NCBI Taxonomy" id="1714386"/>
    <lineage>
        <taxon>Eukaryota</taxon>
        <taxon>Sar</taxon>
        <taxon>Stramenopiles</taxon>
        <taxon>Ochrophyta</taxon>
        <taxon>Bolidophyceae</taxon>
        <taxon>Parmales</taxon>
        <taxon>Triparmaceae</taxon>
        <taxon>Triparma</taxon>
    </lineage>
</organism>
<accession>A0A9W7A6T6</accession>
<protein>
    <submittedName>
        <fullName evidence="2">Uncharacterized protein</fullName>
    </submittedName>
</protein>
<name>A0A9W7A6T6_9STRA</name>
<feature type="compositionally biased region" description="Basic and acidic residues" evidence="1">
    <location>
        <begin position="80"/>
        <end position="96"/>
    </location>
</feature>